<dbReference type="eggNOG" id="COG1230">
    <property type="taxonomic scope" value="Bacteria"/>
</dbReference>
<evidence type="ECO:0000256" key="3">
    <source>
        <dbReference type="ARBA" id="ARBA00022448"/>
    </source>
</evidence>
<feature type="domain" description="Cation efflux protein transmembrane" evidence="10">
    <location>
        <begin position="23"/>
        <end position="213"/>
    </location>
</feature>
<comment type="similarity">
    <text evidence="2">Belongs to the cation diffusion facilitator (CDF) transporter (TC 2.A.4) family. SLC30A subfamily.</text>
</comment>
<comment type="subcellular location">
    <subcellularLocation>
        <location evidence="1">Membrane</location>
        <topology evidence="1">Multi-pass membrane protein</topology>
    </subcellularLocation>
</comment>
<dbReference type="InterPro" id="IPR027470">
    <property type="entry name" value="Cation_efflux_CTD"/>
</dbReference>
<evidence type="ECO:0000256" key="2">
    <source>
        <dbReference type="ARBA" id="ARBA00008873"/>
    </source>
</evidence>
<evidence type="ECO:0000256" key="1">
    <source>
        <dbReference type="ARBA" id="ARBA00004141"/>
    </source>
</evidence>
<feature type="domain" description="Cation efflux protein cytoplasmic" evidence="11">
    <location>
        <begin position="217"/>
        <end position="291"/>
    </location>
</feature>
<dbReference type="EMBL" id="CP001101">
    <property type="protein sequence ID" value="ACE04720.1"/>
    <property type="molecule type" value="Genomic_DNA"/>
</dbReference>
<dbReference type="HOGENOM" id="CLU_013430_0_0_10"/>
<evidence type="ECO:0000313" key="12">
    <source>
        <dbReference type="EMBL" id="ACE04720.1"/>
    </source>
</evidence>
<dbReference type="GO" id="GO:0005385">
    <property type="term" value="F:zinc ion transmembrane transporter activity"/>
    <property type="evidence" value="ECO:0007669"/>
    <property type="project" value="TreeGrafter"/>
</dbReference>
<dbReference type="Pfam" id="PF01545">
    <property type="entry name" value="Cation_efflux"/>
    <property type="match status" value="1"/>
</dbReference>
<dbReference type="KEGG" id="cpb:Cphamn1_1802"/>
<protein>
    <submittedName>
        <fullName evidence="12">Cation diffusion facilitator family transporter</fullName>
    </submittedName>
</protein>
<keyword evidence="5" id="KW-0864">Zinc transport</keyword>
<name>B3ELD2_CHLPB</name>
<organism evidence="12">
    <name type="scientific">Chlorobium phaeobacteroides (strain BS1)</name>
    <dbReference type="NCBI Taxonomy" id="331678"/>
    <lineage>
        <taxon>Bacteria</taxon>
        <taxon>Pseudomonadati</taxon>
        <taxon>Chlorobiota</taxon>
        <taxon>Chlorobiia</taxon>
        <taxon>Chlorobiales</taxon>
        <taxon>Chlorobiaceae</taxon>
        <taxon>Chlorobium/Pelodictyon group</taxon>
        <taxon>Chlorobium</taxon>
    </lineage>
</organism>
<keyword evidence="3" id="KW-0813">Transport</keyword>
<dbReference type="PANTHER" id="PTHR11562:SF17">
    <property type="entry name" value="RE54080P-RELATED"/>
    <property type="match status" value="1"/>
</dbReference>
<dbReference type="SUPFAM" id="SSF161111">
    <property type="entry name" value="Cation efflux protein transmembrane domain-like"/>
    <property type="match status" value="1"/>
</dbReference>
<dbReference type="GO" id="GO:0005886">
    <property type="term" value="C:plasma membrane"/>
    <property type="evidence" value="ECO:0007669"/>
    <property type="project" value="TreeGrafter"/>
</dbReference>
<keyword evidence="4 9" id="KW-0812">Transmembrane</keyword>
<dbReference type="InterPro" id="IPR002524">
    <property type="entry name" value="Cation_efflux"/>
</dbReference>
<keyword evidence="5" id="KW-0862">Zinc</keyword>
<evidence type="ECO:0000259" key="11">
    <source>
        <dbReference type="Pfam" id="PF16916"/>
    </source>
</evidence>
<dbReference type="Gene3D" id="3.30.70.1350">
    <property type="entry name" value="Cation efflux protein, cytoplasmic domain"/>
    <property type="match status" value="1"/>
</dbReference>
<feature type="transmembrane region" description="Helical" evidence="9">
    <location>
        <begin position="21"/>
        <end position="42"/>
    </location>
</feature>
<dbReference type="NCBIfam" id="TIGR01297">
    <property type="entry name" value="CDF"/>
    <property type="match status" value="1"/>
</dbReference>
<dbReference type="OrthoDB" id="9809646at2"/>
<dbReference type="InterPro" id="IPR027469">
    <property type="entry name" value="Cation_efflux_TMD_sf"/>
</dbReference>
<evidence type="ECO:0000256" key="7">
    <source>
        <dbReference type="ARBA" id="ARBA00023065"/>
    </source>
</evidence>
<dbReference type="Gene3D" id="1.20.1510.10">
    <property type="entry name" value="Cation efflux protein transmembrane domain"/>
    <property type="match status" value="1"/>
</dbReference>
<evidence type="ECO:0000256" key="5">
    <source>
        <dbReference type="ARBA" id="ARBA00022906"/>
    </source>
</evidence>
<feature type="transmembrane region" description="Helical" evidence="9">
    <location>
        <begin position="54"/>
        <end position="72"/>
    </location>
</feature>
<evidence type="ECO:0000256" key="4">
    <source>
        <dbReference type="ARBA" id="ARBA00022692"/>
    </source>
</evidence>
<accession>B3ELD2</accession>
<proteinExistence type="inferred from homology"/>
<dbReference type="InterPro" id="IPR050681">
    <property type="entry name" value="CDF/SLC30A"/>
</dbReference>
<dbReference type="STRING" id="331678.Cphamn1_1802"/>
<sequence>MEHNDRVRSEHTFKGGRARKGLKTAAIITGIILVVELVGGWLSGSLALMADAGHMATDFLALLISYLALLFSSKPSTEQRSYGYFRLEIIAALINGVVLCITALFVTIEAWKRISLPKEIETIQMLVFGIVGLLANAFNAIQLRKEKNNSVNVKAAYTHILSDLAGSFGVVGGAVLIGLTGLMILDSLISFFIALLIVRSALNIIKEAVNVLMESVPNDLNIREIEQTLLHFDHVGSIHDLHVWALTSGVNALSCHLRVDDLHEGQKLLASIHRELKEKYNIDHVTIQLEDATYHRET</sequence>
<dbReference type="SUPFAM" id="SSF160240">
    <property type="entry name" value="Cation efflux protein cytoplasmic domain-like"/>
    <property type="match status" value="1"/>
</dbReference>
<feature type="transmembrane region" description="Helical" evidence="9">
    <location>
        <begin position="123"/>
        <end position="143"/>
    </location>
</feature>
<keyword evidence="8 9" id="KW-0472">Membrane</keyword>
<feature type="transmembrane region" description="Helical" evidence="9">
    <location>
        <begin position="84"/>
        <end position="111"/>
    </location>
</feature>
<evidence type="ECO:0000256" key="9">
    <source>
        <dbReference type="SAM" id="Phobius"/>
    </source>
</evidence>
<dbReference type="AlphaFoldDB" id="B3ELD2"/>
<feature type="transmembrane region" description="Helical" evidence="9">
    <location>
        <begin position="164"/>
        <end position="182"/>
    </location>
</feature>
<dbReference type="InterPro" id="IPR058533">
    <property type="entry name" value="Cation_efflux_TM"/>
</dbReference>
<dbReference type="InterPro" id="IPR036837">
    <property type="entry name" value="Cation_efflux_CTD_sf"/>
</dbReference>
<evidence type="ECO:0000256" key="8">
    <source>
        <dbReference type="ARBA" id="ARBA00023136"/>
    </source>
</evidence>
<keyword evidence="7" id="KW-0406">Ion transport</keyword>
<evidence type="ECO:0000259" key="10">
    <source>
        <dbReference type="Pfam" id="PF01545"/>
    </source>
</evidence>
<gene>
    <name evidence="12" type="ordered locus">Cphamn1_1802</name>
</gene>
<reference evidence="12" key="1">
    <citation type="submission" date="2008-06" db="EMBL/GenBank/DDBJ databases">
        <title>Complete sequence of Chlorobium phaeobacteroides BS1.</title>
        <authorList>
            <consortium name="US DOE Joint Genome Institute"/>
            <person name="Lucas S."/>
            <person name="Copeland A."/>
            <person name="Lapidus A."/>
            <person name="Glavina del Rio T."/>
            <person name="Dalin E."/>
            <person name="Tice H."/>
            <person name="Bruce D."/>
            <person name="Goodwin L."/>
            <person name="Pitluck S."/>
            <person name="Schmutz J."/>
            <person name="Larimer F."/>
            <person name="Land M."/>
            <person name="Hauser L."/>
            <person name="Kyrpides N."/>
            <person name="Ovchinnikova G."/>
            <person name="Li T."/>
            <person name="Liu Z."/>
            <person name="Zhao F."/>
            <person name="Overmann J."/>
            <person name="Bryant D.A."/>
            <person name="Richardson P."/>
        </authorList>
    </citation>
    <scope>NUCLEOTIDE SEQUENCE [LARGE SCALE GENOMIC DNA]</scope>
    <source>
        <strain evidence="12">BS1</strain>
    </source>
</reference>
<evidence type="ECO:0000256" key="6">
    <source>
        <dbReference type="ARBA" id="ARBA00022989"/>
    </source>
</evidence>
<keyword evidence="6 9" id="KW-1133">Transmembrane helix</keyword>
<dbReference type="PANTHER" id="PTHR11562">
    <property type="entry name" value="CATION EFFLUX PROTEIN/ ZINC TRANSPORTER"/>
    <property type="match status" value="1"/>
</dbReference>
<dbReference type="Pfam" id="PF16916">
    <property type="entry name" value="ZT_dimer"/>
    <property type="match status" value="1"/>
</dbReference>